<dbReference type="Proteomes" id="UP000182427">
    <property type="component" value="Chromosome I"/>
</dbReference>
<dbReference type="Pfam" id="PF09752">
    <property type="entry name" value="ABHD18"/>
    <property type="match status" value="1"/>
</dbReference>
<name>A0A1G7NGY2_9BACT</name>
<gene>
    <name evidence="1" type="ORF">SAMN05444167_3146</name>
</gene>
<evidence type="ECO:0000313" key="1">
    <source>
        <dbReference type="EMBL" id="SDF73338.1"/>
    </source>
</evidence>
<reference evidence="1 2" key="1">
    <citation type="submission" date="2016-10" db="EMBL/GenBank/DDBJ databases">
        <authorList>
            <person name="de Groot N.N."/>
        </authorList>
    </citation>
    <scope>NUCLEOTIDE SEQUENCE [LARGE SCALE GENOMIC DNA]</scope>
    <source>
        <strain evidence="1 2">GAS232</strain>
    </source>
</reference>
<keyword evidence="2" id="KW-1185">Reference proteome</keyword>
<dbReference type="InterPro" id="IPR029058">
    <property type="entry name" value="AB_hydrolase_fold"/>
</dbReference>
<dbReference type="SUPFAM" id="SSF53474">
    <property type="entry name" value="alpha/beta-Hydrolases"/>
    <property type="match status" value="1"/>
</dbReference>
<dbReference type="AlphaFoldDB" id="A0A1G7NGY2"/>
<dbReference type="InterPro" id="IPR019149">
    <property type="entry name" value="ABHD18"/>
</dbReference>
<organism evidence="1 2">
    <name type="scientific">Terriglobus roseus</name>
    <dbReference type="NCBI Taxonomy" id="392734"/>
    <lineage>
        <taxon>Bacteria</taxon>
        <taxon>Pseudomonadati</taxon>
        <taxon>Acidobacteriota</taxon>
        <taxon>Terriglobia</taxon>
        <taxon>Terriglobales</taxon>
        <taxon>Acidobacteriaceae</taxon>
        <taxon>Terriglobus</taxon>
    </lineage>
</organism>
<protein>
    <submittedName>
        <fullName evidence="1">Uncharacterized conserved protein</fullName>
    </submittedName>
</protein>
<dbReference type="EMBL" id="LT629690">
    <property type="protein sequence ID" value="SDF73338.1"/>
    <property type="molecule type" value="Genomic_DNA"/>
</dbReference>
<accession>A0A1G7NGY2</accession>
<proteinExistence type="predicted"/>
<sequence>MCDWLINKLCALLQRAGRSDILKGMLGKWYADWMIRWETALTTRDTNRVVRPLEWGFDWLADFSELAAESHRLDMAGQLTTLDALDRMMRVNEEIVARNAEFYGYAVPTDFQLEHRHPELFPTNVRPETLAQDQQLKDDAASGKLDKAEFLRFTSPVHSKYPENDAVNARWYPEPAHKDPKRKKQAIVVMPQWNADAFSHNALCAIFNKFGIAGLRLSKPYHDIRRPAELERSDYAVSSNIGRTIAACRQAVVDIRACVDWLQAQGYEQFGVLGTSLGSCYSFMAAAFDPRIQVCAFNHASTWFGDVVWTGQSTRHIRAAFEREGLTQEQVRAIFTSISPMSVMDRFAAEKTRQTLVIYAPWDLTFLREFSLDVLSNFRKRGVNFVSRVLPCGHYTTGETPYKYIDGWYMGSFIHKAYKQMRERAV</sequence>
<dbReference type="Gene3D" id="3.40.50.1820">
    <property type="entry name" value="alpha/beta hydrolase"/>
    <property type="match status" value="1"/>
</dbReference>
<evidence type="ECO:0000313" key="2">
    <source>
        <dbReference type="Proteomes" id="UP000182427"/>
    </source>
</evidence>